<dbReference type="NCBIfam" id="NF033921">
    <property type="entry name" value="por_somb"/>
    <property type="match status" value="1"/>
</dbReference>
<dbReference type="InterPro" id="IPR038673">
    <property type="entry name" value="OprB_sf"/>
</dbReference>
<name>A0A9E9CC40_9CYAN</name>
<accession>A0A9E9CC40</accession>
<reference evidence="5" key="1">
    <citation type="submission" date="2022-12" db="EMBL/GenBank/DDBJ databases">
        <title>Polyphasic identification of a Novel Hot-Spring Cyanobacterium Ocullathermofonsia sinensis gen nov. sp. nov. and Genomic Insights on its Adaptations to the Thermal Habitat.</title>
        <authorList>
            <person name="Daroch M."/>
            <person name="Tang J."/>
            <person name="Jiang Y."/>
        </authorList>
    </citation>
    <scope>NUCLEOTIDE SEQUENCE</scope>
    <source>
        <strain evidence="5">PKUAC-SCTA174</strain>
    </source>
</reference>
<dbReference type="GO" id="GO:0015288">
    <property type="term" value="F:porin activity"/>
    <property type="evidence" value="ECO:0007669"/>
    <property type="project" value="InterPro"/>
</dbReference>
<feature type="domain" description="SLH" evidence="4">
    <location>
        <begin position="129"/>
        <end position="193"/>
    </location>
</feature>
<dbReference type="AlphaFoldDB" id="A0A9E9CC40"/>
<dbReference type="Gene3D" id="2.40.160.180">
    <property type="entry name" value="Carbohydrate-selective porin OprB"/>
    <property type="match status" value="1"/>
</dbReference>
<evidence type="ECO:0000256" key="3">
    <source>
        <dbReference type="SAM" id="Coils"/>
    </source>
</evidence>
<dbReference type="InterPro" id="IPR001119">
    <property type="entry name" value="SLH_dom"/>
</dbReference>
<dbReference type="Proteomes" id="UP001163152">
    <property type="component" value="Chromosome"/>
</dbReference>
<dbReference type="Pfam" id="PF04966">
    <property type="entry name" value="OprB"/>
    <property type="match status" value="1"/>
</dbReference>
<organism evidence="5 6">
    <name type="scientific">Thermocoleostomius sinensis A174</name>
    <dbReference type="NCBI Taxonomy" id="2016057"/>
    <lineage>
        <taxon>Bacteria</taxon>
        <taxon>Bacillati</taxon>
        <taxon>Cyanobacteriota</taxon>
        <taxon>Cyanophyceae</taxon>
        <taxon>Oculatellales</taxon>
        <taxon>Oculatellaceae</taxon>
        <taxon>Thermocoleostomius</taxon>
    </lineage>
</organism>
<evidence type="ECO:0000313" key="5">
    <source>
        <dbReference type="EMBL" id="WAL61910.1"/>
    </source>
</evidence>
<sequence>MKLFNHQTQLLSVLYLTGFFSSIIFSTEQVAKADEAVSLESSFVATPSVVKPTAVAVVSPVIESIDTSTVLEAADVPLDDSLLHIAPSSSLELVSSLQSSAPDVAATVPQSTPLQSEWLASQDLGQVTSVTQLSDVQPTDWAYQALQSLVERYGCIAGYPDGTYRGQSAMTRYEFAAGLNACLDRISELIAASTADLATREDLVTLQRLQEEFAAELATLRGRVDDLEVRTAELEANQFSTTTRLNGETIFALSSIITGDNAEGDSAPRIPTGGYRVRLNFDTSFFGEDLLTARLQTGNVEPLGGTNSGVLLTNEGRIEYDGNSDGDLSLALLRYVFPIGSDTEVYIAGTGNGFVDLGASTQLNPYFDGRAVSLFALRNPIYNYSFGAGLGLRQLFFDEALELNLGYLVPDTSDPVPGGGLFNGKYGALAQLIAYPFDQRLLRLGLTYINAYSPSDEFGLATGSNLANDSFDRPVITNAYGLSGVFDITPNVAIGGWVGYSNHRYIGRGDGNVWNWAANLAFVDLGGEGNTLGFVVGMEPKLTDIDDSVNGGETDEDTSLHLEAFYSYVISDNLDITPGVIWLTAPNHNNDNDDVVIGVLRTRFFF</sequence>
<keyword evidence="6" id="KW-1185">Reference proteome</keyword>
<dbReference type="InterPro" id="IPR007049">
    <property type="entry name" value="Carb-sel_porin_OprB"/>
</dbReference>
<proteinExistence type="inferred from homology"/>
<dbReference type="Pfam" id="PF00395">
    <property type="entry name" value="SLH"/>
    <property type="match status" value="1"/>
</dbReference>
<gene>
    <name evidence="5" type="ORF">OXH18_07980</name>
</gene>
<dbReference type="PANTHER" id="PTHR43308">
    <property type="entry name" value="OUTER MEMBRANE PROTEIN ALPHA-RELATED"/>
    <property type="match status" value="1"/>
</dbReference>
<dbReference type="GO" id="GO:0016020">
    <property type="term" value="C:membrane"/>
    <property type="evidence" value="ECO:0007669"/>
    <property type="project" value="InterPro"/>
</dbReference>
<dbReference type="PANTHER" id="PTHR43308:SF1">
    <property type="entry name" value="OUTER MEMBRANE PROTEIN ALPHA"/>
    <property type="match status" value="1"/>
</dbReference>
<dbReference type="RefSeq" id="WP_268611980.1">
    <property type="nucleotide sequence ID" value="NZ_CP113797.1"/>
</dbReference>
<evidence type="ECO:0000256" key="1">
    <source>
        <dbReference type="ARBA" id="ARBA00008769"/>
    </source>
</evidence>
<dbReference type="PROSITE" id="PS51272">
    <property type="entry name" value="SLH"/>
    <property type="match status" value="1"/>
</dbReference>
<keyword evidence="3" id="KW-0175">Coiled coil</keyword>
<evidence type="ECO:0000259" key="4">
    <source>
        <dbReference type="PROSITE" id="PS51272"/>
    </source>
</evidence>
<dbReference type="KEGG" id="tsin:OXH18_07980"/>
<dbReference type="InterPro" id="IPR047684">
    <property type="entry name" value="Por_som-like"/>
</dbReference>
<feature type="coiled-coil region" evidence="3">
    <location>
        <begin position="210"/>
        <end position="237"/>
    </location>
</feature>
<dbReference type="EMBL" id="CP113797">
    <property type="protein sequence ID" value="WAL61910.1"/>
    <property type="molecule type" value="Genomic_DNA"/>
</dbReference>
<dbReference type="GO" id="GO:0008643">
    <property type="term" value="P:carbohydrate transport"/>
    <property type="evidence" value="ECO:0007669"/>
    <property type="project" value="InterPro"/>
</dbReference>
<comment type="similarity">
    <text evidence="1 2">Belongs to the OprB family.</text>
</comment>
<evidence type="ECO:0000256" key="2">
    <source>
        <dbReference type="RuleBase" id="RU363072"/>
    </source>
</evidence>
<protein>
    <submittedName>
        <fullName evidence="5">Iron uptake porin</fullName>
    </submittedName>
</protein>
<evidence type="ECO:0000313" key="6">
    <source>
        <dbReference type="Proteomes" id="UP001163152"/>
    </source>
</evidence>
<dbReference type="InterPro" id="IPR051465">
    <property type="entry name" value="Cell_Envelope_Struct_Comp"/>
</dbReference>